<evidence type="ECO:0000256" key="3">
    <source>
        <dbReference type="ARBA" id="ARBA00022771"/>
    </source>
</evidence>
<sequence length="400" mass="44729">MVKCVVSACPNRLLGVQRGLVQRPAKRFFSFPEDPARVQVWLAALRESGGRDTTTEQQLICEDHFLPEDVSSGGVGADAIPIMPPCLDGPPGMMGTWGAESSEEEEGDDDEAVDEEGDGPPPPAVNPPQQEKTSEAEKTSVVLRRSRRADKQDSCLAALMERFLELLLAAPGGSLHLGQAVTRLRTCRRRVDDVAGILRSVQLLEEQPGDRVKWIGERPIGSFLWRNRQKLRRNLENLKVMEDTLDSLIKSCSEQLFVMTDDRQNSTYPFTSGRYVMLFFNVSCRTSAYVTHDDLGRLRCFQGQTAIVVKAPEETALSVPAPTEGAGPILVLTCDIGSEHFITLEDSWIKTTTLHTVQQEVVPVHTNRSERRRTRSIDSRDIFEKTTFVRKLHMSYSFNK</sequence>
<dbReference type="GO" id="GO:0000978">
    <property type="term" value="F:RNA polymerase II cis-regulatory region sequence-specific DNA binding"/>
    <property type="evidence" value="ECO:0007669"/>
    <property type="project" value="InterPro"/>
</dbReference>
<dbReference type="InterPro" id="IPR036390">
    <property type="entry name" value="WH_DNA-bd_sf"/>
</dbReference>
<protein>
    <recommendedName>
        <fullName evidence="11">THAP-type domain-containing protein</fullName>
    </recommendedName>
</protein>
<dbReference type="SUPFAM" id="SSF57716">
    <property type="entry name" value="Glucocorticoid receptor-like (DNA-binding domain)"/>
    <property type="match status" value="1"/>
</dbReference>
<evidence type="ECO:0000256" key="5">
    <source>
        <dbReference type="ARBA" id="ARBA00023015"/>
    </source>
</evidence>
<evidence type="ECO:0000256" key="1">
    <source>
        <dbReference type="ARBA" id="ARBA00010940"/>
    </source>
</evidence>
<dbReference type="InterPro" id="IPR036388">
    <property type="entry name" value="WH-like_DNA-bd_sf"/>
</dbReference>
<evidence type="ECO:0000256" key="10">
    <source>
        <dbReference type="SAM" id="MobiDB-lite"/>
    </source>
</evidence>
<evidence type="ECO:0000313" key="12">
    <source>
        <dbReference type="EMBL" id="KAF0023934.1"/>
    </source>
</evidence>
<keyword evidence="3 8" id="KW-0863">Zinc-finger</keyword>
<feature type="domain" description="THAP-type" evidence="11">
    <location>
        <begin position="1"/>
        <end position="84"/>
    </location>
</feature>
<comment type="similarity">
    <text evidence="1 9">Belongs to the E2F/DP family.</text>
</comment>
<dbReference type="GO" id="GO:0008270">
    <property type="term" value="F:zinc ion binding"/>
    <property type="evidence" value="ECO:0007669"/>
    <property type="project" value="UniProtKB-KW"/>
</dbReference>
<dbReference type="Proteomes" id="UP000438429">
    <property type="component" value="Unassembled WGS sequence"/>
</dbReference>
<evidence type="ECO:0000259" key="11">
    <source>
        <dbReference type="PROSITE" id="PS50950"/>
    </source>
</evidence>
<evidence type="ECO:0000313" key="13">
    <source>
        <dbReference type="Proteomes" id="UP000438429"/>
    </source>
</evidence>
<dbReference type="EMBL" id="VEVO01000022">
    <property type="protein sequence ID" value="KAF0023934.1"/>
    <property type="molecule type" value="Genomic_DNA"/>
</dbReference>
<dbReference type="InterPro" id="IPR037241">
    <property type="entry name" value="E2F-DP_heterodim"/>
</dbReference>
<dbReference type="InterPro" id="IPR003316">
    <property type="entry name" value="E2F_WHTH_DNA-bd_dom"/>
</dbReference>
<gene>
    <name evidence="12" type="ORF">F2P81_024564</name>
</gene>
<comment type="caution">
    <text evidence="12">The sequence shown here is derived from an EMBL/GenBank/DDBJ whole genome shotgun (WGS) entry which is preliminary data.</text>
</comment>
<dbReference type="PANTHER" id="PTHR12081">
    <property type="entry name" value="TRANSCRIPTION FACTOR E2F"/>
    <property type="match status" value="1"/>
</dbReference>
<evidence type="ECO:0000256" key="9">
    <source>
        <dbReference type="RuleBase" id="RU003796"/>
    </source>
</evidence>
<dbReference type="SMART" id="SM01372">
    <property type="entry name" value="E2F_TDP"/>
    <property type="match status" value="1"/>
</dbReference>
<dbReference type="InterPro" id="IPR006612">
    <property type="entry name" value="THAP_Znf"/>
</dbReference>
<evidence type="ECO:0000256" key="8">
    <source>
        <dbReference type="PROSITE-ProRule" id="PRU00309"/>
    </source>
</evidence>
<dbReference type="PANTHER" id="PTHR12081:SF19">
    <property type="entry name" value="TRANSCRIPTION FACTOR E2F6"/>
    <property type="match status" value="1"/>
</dbReference>
<dbReference type="AlphaFoldDB" id="A0A6A4S058"/>
<dbReference type="Pfam" id="PF05485">
    <property type="entry name" value="THAP"/>
    <property type="match status" value="1"/>
</dbReference>
<evidence type="ECO:0000256" key="2">
    <source>
        <dbReference type="ARBA" id="ARBA00022723"/>
    </source>
</evidence>
<feature type="compositionally biased region" description="Acidic residues" evidence="10">
    <location>
        <begin position="101"/>
        <end position="118"/>
    </location>
</feature>
<keyword evidence="7 9" id="KW-0804">Transcription</keyword>
<keyword evidence="5 9" id="KW-0805">Transcription regulation</keyword>
<name>A0A6A4S058_SCOMX</name>
<dbReference type="Gene3D" id="1.10.10.10">
    <property type="entry name" value="Winged helix-like DNA-binding domain superfamily/Winged helix DNA-binding domain"/>
    <property type="match status" value="1"/>
</dbReference>
<dbReference type="GO" id="GO:0090575">
    <property type="term" value="C:RNA polymerase II transcription regulator complex"/>
    <property type="evidence" value="ECO:0007669"/>
    <property type="project" value="TreeGrafter"/>
</dbReference>
<evidence type="ECO:0000256" key="6">
    <source>
        <dbReference type="ARBA" id="ARBA00023125"/>
    </source>
</evidence>
<keyword evidence="9" id="KW-0539">Nucleus</keyword>
<dbReference type="InterPro" id="IPR015633">
    <property type="entry name" value="E2F"/>
</dbReference>
<dbReference type="CDD" id="cd14660">
    <property type="entry name" value="E2F_DD"/>
    <property type="match status" value="1"/>
</dbReference>
<dbReference type="Pfam" id="PF16421">
    <property type="entry name" value="E2F_CC-MB"/>
    <property type="match status" value="1"/>
</dbReference>
<dbReference type="SUPFAM" id="SSF46785">
    <property type="entry name" value="Winged helix' DNA-binding domain"/>
    <property type="match status" value="1"/>
</dbReference>
<comment type="subcellular location">
    <subcellularLocation>
        <location evidence="9">Nucleus</location>
    </subcellularLocation>
</comment>
<dbReference type="InterPro" id="IPR032198">
    <property type="entry name" value="E2F_CC-MB"/>
</dbReference>
<keyword evidence="2" id="KW-0479">Metal-binding</keyword>
<dbReference type="GO" id="GO:0000981">
    <property type="term" value="F:DNA-binding transcription factor activity, RNA polymerase II-specific"/>
    <property type="evidence" value="ECO:0007669"/>
    <property type="project" value="TreeGrafter"/>
</dbReference>
<dbReference type="GO" id="GO:0046983">
    <property type="term" value="F:protein dimerization activity"/>
    <property type="evidence" value="ECO:0007669"/>
    <property type="project" value="InterPro"/>
</dbReference>
<feature type="region of interest" description="Disordered" evidence="10">
    <location>
        <begin position="86"/>
        <end position="145"/>
    </location>
</feature>
<proteinExistence type="inferred from homology"/>
<keyword evidence="6 8" id="KW-0238">DNA-binding</keyword>
<dbReference type="Pfam" id="PF02319">
    <property type="entry name" value="WHD_E2F_TDP"/>
    <property type="match status" value="1"/>
</dbReference>
<dbReference type="Gene3D" id="6.10.250.540">
    <property type="match status" value="1"/>
</dbReference>
<evidence type="ECO:0000256" key="4">
    <source>
        <dbReference type="ARBA" id="ARBA00022833"/>
    </source>
</evidence>
<evidence type="ECO:0000256" key="7">
    <source>
        <dbReference type="ARBA" id="ARBA00023163"/>
    </source>
</evidence>
<dbReference type="SUPFAM" id="SSF144074">
    <property type="entry name" value="E2F-DP heterodimerization region"/>
    <property type="match status" value="1"/>
</dbReference>
<dbReference type="PROSITE" id="PS50950">
    <property type="entry name" value="ZF_THAP"/>
    <property type="match status" value="1"/>
</dbReference>
<reference evidence="12 13" key="1">
    <citation type="submission" date="2019-06" db="EMBL/GenBank/DDBJ databases">
        <title>Draft genomes of female and male turbot (Scophthalmus maximus).</title>
        <authorList>
            <person name="Xu H."/>
            <person name="Xu X.-W."/>
            <person name="Shao C."/>
            <person name="Chen S."/>
        </authorList>
    </citation>
    <scope>NUCLEOTIDE SEQUENCE [LARGE SCALE GENOMIC DNA]</scope>
    <source>
        <strain evidence="12">Ysfricsl-2016a</strain>
        <tissue evidence="12">Blood</tissue>
    </source>
</reference>
<keyword evidence="4" id="KW-0862">Zinc</keyword>
<dbReference type="SMART" id="SM00980">
    <property type="entry name" value="THAP"/>
    <property type="match status" value="1"/>
</dbReference>
<organism evidence="12 13">
    <name type="scientific">Scophthalmus maximus</name>
    <name type="common">Turbot</name>
    <name type="synonym">Psetta maxima</name>
    <dbReference type="NCBI Taxonomy" id="52904"/>
    <lineage>
        <taxon>Eukaryota</taxon>
        <taxon>Metazoa</taxon>
        <taxon>Chordata</taxon>
        <taxon>Craniata</taxon>
        <taxon>Vertebrata</taxon>
        <taxon>Euteleostomi</taxon>
        <taxon>Actinopterygii</taxon>
        <taxon>Neopterygii</taxon>
        <taxon>Teleostei</taxon>
        <taxon>Neoteleostei</taxon>
        <taxon>Acanthomorphata</taxon>
        <taxon>Carangaria</taxon>
        <taxon>Pleuronectiformes</taxon>
        <taxon>Pleuronectoidei</taxon>
        <taxon>Scophthalmidae</taxon>
        <taxon>Scophthalmus</taxon>
    </lineage>
</organism>
<accession>A0A6A4S058</accession>